<sequence length="267" mass="30826">MDDIRKELIRKIQTLGEVYTILSRATRLPYVICDPQSFNDQVWIFENKEDLEKAAKPLTDKKNPVAAIKVENKSYLSFYTTLYTLGVNSLVFYEKEKATELDLEEIVKKPDFSSLPKEKQPLFNPQLQLSGIYFMQELRRGGANEEKENLPELEEEVAANVVKSRFLMAVQKPEKDQDPKSVQVPYIKNNKGEVYQPLFSDAEEFRKFNKEKKLQALLVGFDNLEKVLIPVAKGVIINPQGFNLIIPKEKIQRLRQRFGAAPQDSRK</sequence>
<comment type="caution">
    <text evidence="2">The sequence shown here is derived from an EMBL/GenBank/DDBJ whole genome shotgun (WGS) entry which is preliminary data.</text>
</comment>
<reference evidence="2" key="1">
    <citation type="journal article" date="2021" name="PeerJ">
        <title>Extensive microbial diversity within the chicken gut microbiome revealed by metagenomics and culture.</title>
        <authorList>
            <person name="Gilroy R."/>
            <person name="Ravi A."/>
            <person name="Getino M."/>
            <person name="Pursley I."/>
            <person name="Horton D.L."/>
            <person name="Alikhan N.F."/>
            <person name="Baker D."/>
            <person name="Gharbi K."/>
            <person name="Hall N."/>
            <person name="Watson M."/>
            <person name="Adriaenssens E.M."/>
            <person name="Foster-Nyarko E."/>
            <person name="Jarju S."/>
            <person name="Secka A."/>
            <person name="Antonio M."/>
            <person name="Oren A."/>
            <person name="Chaudhuri R.R."/>
            <person name="La Ragione R."/>
            <person name="Hildebrand F."/>
            <person name="Pallen M.J."/>
        </authorList>
    </citation>
    <scope>NUCLEOTIDE SEQUENCE</scope>
    <source>
        <strain evidence="2">ChiW19-6364</strain>
    </source>
</reference>
<feature type="domain" description="SseB protein N-terminal" evidence="1">
    <location>
        <begin position="152"/>
        <end position="251"/>
    </location>
</feature>
<gene>
    <name evidence="2" type="ORF">H9913_06060</name>
</gene>
<evidence type="ECO:0000313" key="2">
    <source>
        <dbReference type="EMBL" id="HJD39575.1"/>
    </source>
</evidence>
<evidence type="ECO:0000313" key="3">
    <source>
        <dbReference type="Proteomes" id="UP000823850"/>
    </source>
</evidence>
<name>A0A9D2R6Z7_9FIRM</name>
<protein>
    <submittedName>
        <fullName evidence="2">SseB family protein</fullName>
    </submittedName>
</protein>
<dbReference type="Pfam" id="PF07179">
    <property type="entry name" value="SseB"/>
    <property type="match status" value="1"/>
</dbReference>
<organism evidence="2 3">
    <name type="scientific">Candidatus Blautia stercoripullorum</name>
    <dbReference type="NCBI Taxonomy" id="2838502"/>
    <lineage>
        <taxon>Bacteria</taxon>
        <taxon>Bacillati</taxon>
        <taxon>Bacillota</taxon>
        <taxon>Clostridia</taxon>
        <taxon>Lachnospirales</taxon>
        <taxon>Lachnospiraceae</taxon>
        <taxon>Blautia</taxon>
    </lineage>
</organism>
<reference evidence="2" key="2">
    <citation type="submission" date="2021-04" db="EMBL/GenBank/DDBJ databases">
        <authorList>
            <person name="Gilroy R."/>
        </authorList>
    </citation>
    <scope>NUCLEOTIDE SEQUENCE</scope>
    <source>
        <strain evidence="2">ChiW19-6364</strain>
    </source>
</reference>
<dbReference type="EMBL" id="DWUX01000113">
    <property type="protein sequence ID" value="HJD39575.1"/>
    <property type="molecule type" value="Genomic_DNA"/>
</dbReference>
<dbReference type="AlphaFoldDB" id="A0A9D2R6Z7"/>
<evidence type="ECO:0000259" key="1">
    <source>
        <dbReference type="Pfam" id="PF07179"/>
    </source>
</evidence>
<dbReference type="Proteomes" id="UP000823850">
    <property type="component" value="Unassembled WGS sequence"/>
</dbReference>
<accession>A0A9D2R6Z7</accession>
<dbReference type="InterPro" id="IPR009839">
    <property type="entry name" value="SseB_N"/>
</dbReference>
<proteinExistence type="predicted"/>